<gene>
    <name evidence="8" type="primary">corA</name>
    <name evidence="10" type="ORF">THSYN_04095</name>
</gene>
<proteinExistence type="inferred from homology"/>
<dbReference type="FunFam" id="1.20.58.340:FF:000012">
    <property type="entry name" value="Magnesium transport protein CorA"/>
    <property type="match status" value="1"/>
</dbReference>
<name>A0A2K8U3R2_9GAMM</name>
<dbReference type="KEGG" id="tsy:THSYN_04095"/>
<feature type="compositionally biased region" description="Low complexity" evidence="9">
    <location>
        <begin position="25"/>
        <end position="48"/>
    </location>
</feature>
<dbReference type="SUPFAM" id="SSF144083">
    <property type="entry name" value="Magnesium transport protein CorA, transmembrane region"/>
    <property type="match status" value="1"/>
</dbReference>
<dbReference type="InterPro" id="IPR045863">
    <property type="entry name" value="CorA_TM1_TM2"/>
</dbReference>
<dbReference type="AlphaFoldDB" id="A0A2K8U3R2"/>
<dbReference type="GO" id="GO:0005886">
    <property type="term" value="C:plasma membrane"/>
    <property type="evidence" value="ECO:0007669"/>
    <property type="project" value="UniProtKB-SubCell"/>
</dbReference>
<evidence type="ECO:0000256" key="5">
    <source>
        <dbReference type="ARBA" id="ARBA00022692"/>
    </source>
</evidence>
<sequence>MQDPQPSETSTRPAGAAHPRPDPDPAAAARTATDATAAPAKTAAVYPRPAAPKHARRRRPLVTPKAKLPRLHRRPPGAPAGIEYHELVQAPGAGAAQITCTDYAPDRWEVQKVADMAAFLAVHRPDWSEVRWIHVEGLGDNDTIRALAEKYQLHPLAIEDVLDGQHRPKVDDYPGSGDLPGRLFVVARRVILRDDDLHAEQVNFFLGRHTLLSFQSSACPAIETVRRRLEGPHSRLRENDASFLLYAILDTIVDGMYPILEDSSQHLEEAEEAAIDQSEPQTLHSIHRIKRGLILLRRVAWPMRELISDLQRERHECLSEVTQTYFRDVYDHCVQIIDLIETYREIASDVADMHVSMLSNRTNEIMKVLTIIGTIFIPLTFLAGVYGMNMYIPENHWDYSYAVFWSLCLSIAGYMLWRFRRGGWF</sequence>
<comment type="subcellular location">
    <subcellularLocation>
        <location evidence="1">Cell membrane</location>
        <topology evidence="1">Multi-pass membrane protein</topology>
    </subcellularLocation>
    <subcellularLocation>
        <location evidence="8">Membrane</location>
        <topology evidence="8">Multi-pass membrane protein</topology>
    </subcellularLocation>
</comment>
<dbReference type="GO" id="GO:0050897">
    <property type="term" value="F:cobalt ion binding"/>
    <property type="evidence" value="ECO:0007669"/>
    <property type="project" value="TreeGrafter"/>
</dbReference>
<evidence type="ECO:0000256" key="7">
    <source>
        <dbReference type="ARBA" id="ARBA00023136"/>
    </source>
</evidence>
<comment type="similarity">
    <text evidence="2 8">Belongs to the CorA metal ion transporter (MIT) (TC 1.A.35) family.</text>
</comment>
<evidence type="ECO:0000313" key="10">
    <source>
        <dbReference type="EMBL" id="AUB80223.1"/>
    </source>
</evidence>
<feature type="compositionally biased region" description="Basic residues" evidence="9">
    <location>
        <begin position="51"/>
        <end position="60"/>
    </location>
</feature>
<keyword evidence="11" id="KW-1185">Reference proteome</keyword>
<keyword evidence="3 8" id="KW-0813">Transport</keyword>
<organism evidence="10 11">
    <name type="scientific">Candidatus Thiodictyon syntrophicum</name>
    <dbReference type="NCBI Taxonomy" id="1166950"/>
    <lineage>
        <taxon>Bacteria</taxon>
        <taxon>Pseudomonadati</taxon>
        <taxon>Pseudomonadota</taxon>
        <taxon>Gammaproteobacteria</taxon>
        <taxon>Chromatiales</taxon>
        <taxon>Chromatiaceae</taxon>
        <taxon>Thiodictyon</taxon>
    </lineage>
</organism>
<feature type="region of interest" description="Disordered" evidence="9">
    <location>
        <begin position="1"/>
        <end position="74"/>
    </location>
</feature>
<comment type="function">
    <text evidence="8">Mediates influx of magnesium ions.</text>
</comment>
<feature type="transmembrane region" description="Helical" evidence="8">
    <location>
        <begin position="399"/>
        <end position="417"/>
    </location>
</feature>
<dbReference type="PANTHER" id="PTHR46494">
    <property type="entry name" value="CORA FAMILY METAL ION TRANSPORTER (EUROFUNG)"/>
    <property type="match status" value="1"/>
</dbReference>
<dbReference type="Gene3D" id="1.20.58.340">
    <property type="entry name" value="Magnesium transport protein CorA, transmembrane region"/>
    <property type="match status" value="2"/>
</dbReference>
<protein>
    <recommendedName>
        <fullName evidence="8">Magnesium transport protein CorA</fullName>
    </recommendedName>
</protein>
<dbReference type="GO" id="GO:0000287">
    <property type="term" value="F:magnesium ion binding"/>
    <property type="evidence" value="ECO:0007669"/>
    <property type="project" value="TreeGrafter"/>
</dbReference>
<evidence type="ECO:0000256" key="4">
    <source>
        <dbReference type="ARBA" id="ARBA00022475"/>
    </source>
</evidence>
<evidence type="ECO:0000313" key="11">
    <source>
        <dbReference type="Proteomes" id="UP000232638"/>
    </source>
</evidence>
<keyword evidence="6 8" id="KW-1133">Transmembrane helix</keyword>
<dbReference type="Gene3D" id="3.30.460.20">
    <property type="entry name" value="CorA soluble domain-like"/>
    <property type="match status" value="1"/>
</dbReference>
<dbReference type="Proteomes" id="UP000232638">
    <property type="component" value="Chromosome"/>
</dbReference>
<dbReference type="InterPro" id="IPR045861">
    <property type="entry name" value="CorA_cytoplasmic_dom"/>
</dbReference>
<dbReference type="GO" id="GO:0015095">
    <property type="term" value="F:magnesium ion transmembrane transporter activity"/>
    <property type="evidence" value="ECO:0007669"/>
    <property type="project" value="UniProtKB-UniRule"/>
</dbReference>
<dbReference type="InterPro" id="IPR002523">
    <property type="entry name" value="MgTranspt_CorA/ZnTranspt_ZntB"/>
</dbReference>
<keyword evidence="8" id="KW-0406">Ion transport</keyword>
<keyword evidence="5 8" id="KW-0812">Transmembrane</keyword>
<dbReference type="OrthoDB" id="9803416at2"/>
<keyword evidence="7 8" id="KW-0472">Membrane</keyword>
<dbReference type="Pfam" id="PF01544">
    <property type="entry name" value="CorA"/>
    <property type="match status" value="1"/>
</dbReference>
<evidence type="ECO:0000256" key="3">
    <source>
        <dbReference type="ARBA" id="ARBA00022448"/>
    </source>
</evidence>
<evidence type="ECO:0000256" key="8">
    <source>
        <dbReference type="RuleBase" id="RU362010"/>
    </source>
</evidence>
<accession>A0A2K8U3R2</accession>
<feature type="transmembrane region" description="Helical" evidence="8">
    <location>
        <begin position="368"/>
        <end position="387"/>
    </location>
</feature>
<dbReference type="GO" id="GO:0015087">
    <property type="term" value="F:cobalt ion transmembrane transporter activity"/>
    <property type="evidence" value="ECO:0007669"/>
    <property type="project" value="UniProtKB-UniRule"/>
</dbReference>
<feature type="compositionally biased region" description="Polar residues" evidence="9">
    <location>
        <begin position="1"/>
        <end position="11"/>
    </location>
</feature>
<evidence type="ECO:0000256" key="6">
    <source>
        <dbReference type="ARBA" id="ARBA00022989"/>
    </source>
</evidence>
<evidence type="ECO:0000256" key="1">
    <source>
        <dbReference type="ARBA" id="ARBA00004651"/>
    </source>
</evidence>
<dbReference type="InterPro" id="IPR004488">
    <property type="entry name" value="Mg/Co-transport_prot_CorA"/>
</dbReference>
<evidence type="ECO:0000256" key="9">
    <source>
        <dbReference type="SAM" id="MobiDB-lite"/>
    </source>
</evidence>
<dbReference type="EMBL" id="CP020370">
    <property type="protein sequence ID" value="AUB80223.1"/>
    <property type="molecule type" value="Genomic_DNA"/>
</dbReference>
<dbReference type="RefSeq" id="WP_100918028.1">
    <property type="nucleotide sequence ID" value="NZ_CP020370.1"/>
</dbReference>
<evidence type="ECO:0000256" key="2">
    <source>
        <dbReference type="ARBA" id="ARBA00009765"/>
    </source>
</evidence>
<keyword evidence="4 8" id="KW-1003">Cell membrane</keyword>
<reference evidence="10 11" key="1">
    <citation type="submission" date="2017-03" db="EMBL/GenBank/DDBJ databases">
        <title>Complete genome sequence of Candidatus 'Thiodictyon syntrophicum' sp. nov. strain Cad16T, a photolithoautotroph purple sulfur bacterium isolated from an alpine meromictic lake.</title>
        <authorList>
            <person name="Luedin S.M."/>
            <person name="Pothier J.F."/>
            <person name="Danza F."/>
            <person name="Storelli N."/>
            <person name="Wittwer M."/>
            <person name="Tonolla M."/>
        </authorList>
    </citation>
    <scope>NUCLEOTIDE SEQUENCE [LARGE SCALE GENOMIC DNA]</scope>
    <source>
        <strain evidence="10 11">Cad16T</strain>
    </source>
</reference>
<dbReference type="NCBIfam" id="TIGR00383">
    <property type="entry name" value="corA"/>
    <property type="match status" value="1"/>
</dbReference>
<dbReference type="CDD" id="cd12828">
    <property type="entry name" value="TmCorA-like_1"/>
    <property type="match status" value="1"/>
</dbReference>
<dbReference type="PANTHER" id="PTHR46494:SF1">
    <property type="entry name" value="CORA FAMILY METAL ION TRANSPORTER (EUROFUNG)"/>
    <property type="match status" value="1"/>
</dbReference>
<dbReference type="SUPFAM" id="SSF143865">
    <property type="entry name" value="CorA soluble domain-like"/>
    <property type="match status" value="1"/>
</dbReference>
<keyword evidence="8" id="KW-0460">Magnesium</keyword>